<dbReference type="EMBL" id="KN595804">
    <property type="protein sequence ID" value="KHJ80988.1"/>
    <property type="molecule type" value="Genomic_DNA"/>
</dbReference>
<name>A0A0B1S6L6_OESDE</name>
<keyword evidence="3" id="KW-0663">Pyridoxal phosphate</keyword>
<dbReference type="InterPro" id="IPR043131">
    <property type="entry name" value="BCAT-like_N"/>
</dbReference>
<evidence type="ECO:0000313" key="4">
    <source>
        <dbReference type="EMBL" id="KHJ80988.1"/>
    </source>
</evidence>
<dbReference type="GO" id="GO:0009099">
    <property type="term" value="P:L-valine biosynthetic process"/>
    <property type="evidence" value="ECO:0007669"/>
    <property type="project" value="TreeGrafter"/>
</dbReference>
<evidence type="ECO:0000256" key="3">
    <source>
        <dbReference type="ARBA" id="ARBA00022898"/>
    </source>
</evidence>
<accession>A0A0B1S6L6</accession>
<dbReference type="OrthoDB" id="1732691at2759"/>
<evidence type="ECO:0000256" key="1">
    <source>
        <dbReference type="ARBA" id="ARBA00001933"/>
    </source>
</evidence>
<keyword evidence="5" id="KW-1185">Reference proteome</keyword>
<dbReference type="Proteomes" id="UP000053660">
    <property type="component" value="Unassembled WGS sequence"/>
</dbReference>
<dbReference type="SUPFAM" id="SSF56752">
    <property type="entry name" value="D-aminoacid aminotransferase-like PLP-dependent enzymes"/>
    <property type="match status" value="1"/>
</dbReference>
<dbReference type="GO" id="GO:0009098">
    <property type="term" value="P:L-leucine biosynthetic process"/>
    <property type="evidence" value="ECO:0007669"/>
    <property type="project" value="TreeGrafter"/>
</dbReference>
<reference evidence="4 5" key="1">
    <citation type="submission" date="2014-03" db="EMBL/GenBank/DDBJ databases">
        <title>Draft genome of the hookworm Oesophagostomum dentatum.</title>
        <authorList>
            <person name="Mitreva M."/>
        </authorList>
    </citation>
    <scope>NUCLEOTIDE SEQUENCE [LARGE SCALE GENOMIC DNA]</scope>
    <source>
        <strain evidence="4 5">OD-Hann</strain>
    </source>
</reference>
<sequence>MDWYEPTRPLRECLQTGSTTRFACPLVGLPKEIVDKAPAVFRRHRHQDLIVTRATGSELHAKPGPNENLKFGHRYSDHMSFADWSETDGWSNPQITPLRNISIHPGAKVRIIWLFALSFY</sequence>
<gene>
    <name evidence="4" type="ORF">OESDEN_19330</name>
</gene>
<dbReference type="GO" id="GO:0004084">
    <property type="term" value="F:branched-chain-amino-acid transaminase activity"/>
    <property type="evidence" value="ECO:0007669"/>
    <property type="project" value="InterPro"/>
</dbReference>
<dbReference type="InterPro" id="IPR005786">
    <property type="entry name" value="B_amino_transII"/>
</dbReference>
<proteinExistence type="inferred from homology"/>
<organism evidence="4 5">
    <name type="scientific">Oesophagostomum dentatum</name>
    <name type="common">Nodular worm</name>
    <dbReference type="NCBI Taxonomy" id="61180"/>
    <lineage>
        <taxon>Eukaryota</taxon>
        <taxon>Metazoa</taxon>
        <taxon>Ecdysozoa</taxon>
        <taxon>Nematoda</taxon>
        <taxon>Chromadorea</taxon>
        <taxon>Rhabditida</taxon>
        <taxon>Rhabditina</taxon>
        <taxon>Rhabditomorpha</taxon>
        <taxon>Strongyloidea</taxon>
        <taxon>Strongylidae</taxon>
        <taxon>Oesophagostomum</taxon>
    </lineage>
</organism>
<protein>
    <submittedName>
        <fullName evidence="4">Uncharacterized protein</fullName>
    </submittedName>
</protein>
<dbReference type="PANTHER" id="PTHR11825:SF44">
    <property type="entry name" value="BRANCHED-CHAIN-AMINO-ACID AMINOTRANSFERASE"/>
    <property type="match status" value="1"/>
</dbReference>
<evidence type="ECO:0000313" key="5">
    <source>
        <dbReference type="Proteomes" id="UP000053660"/>
    </source>
</evidence>
<dbReference type="PANTHER" id="PTHR11825">
    <property type="entry name" value="SUBGROUP IIII AMINOTRANSFERASE"/>
    <property type="match status" value="1"/>
</dbReference>
<comment type="similarity">
    <text evidence="2">Belongs to the class-IV pyridoxal-phosphate-dependent aminotransferase family.</text>
</comment>
<dbReference type="AlphaFoldDB" id="A0A0B1S6L6"/>
<dbReference type="GO" id="GO:0005739">
    <property type="term" value="C:mitochondrion"/>
    <property type="evidence" value="ECO:0007669"/>
    <property type="project" value="TreeGrafter"/>
</dbReference>
<evidence type="ECO:0000256" key="2">
    <source>
        <dbReference type="ARBA" id="ARBA00009320"/>
    </source>
</evidence>
<dbReference type="InterPro" id="IPR036038">
    <property type="entry name" value="Aminotransferase-like"/>
</dbReference>
<comment type="cofactor">
    <cofactor evidence="1">
        <name>pyridoxal 5'-phosphate</name>
        <dbReference type="ChEBI" id="CHEBI:597326"/>
    </cofactor>
</comment>
<dbReference type="Gene3D" id="3.30.470.10">
    <property type="match status" value="1"/>
</dbReference>